<evidence type="ECO:0000256" key="8">
    <source>
        <dbReference type="SAM" id="Phobius"/>
    </source>
</evidence>
<dbReference type="InterPro" id="IPR033389">
    <property type="entry name" value="AUX/IAA_dom"/>
</dbReference>
<keyword evidence="5 6" id="KW-0927">Auxin signaling pathway</keyword>
<feature type="domain" description="PB1" evidence="9">
    <location>
        <begin position="318"/>
        <end position="411"/>
    </location>
</feature>
<evidence type="ECO:0000259" key="9">
    <source>
        <dbReference type="PROSITE" id="PS51745"/>
    </source>
</evidence>
<keyword evidence="6" id="KW-0678">Repressor</keyword>
<feature type="region of interest" description="Disordered" evidence="7">
    <location>
        <begin position="132"/>
        <end position="178"/>
    </location>
</feature>
<feature type="compositionally biased region" description="Polar residues" evidence="7">
    <location>
        <begin position="306"/>
        <end position="319"/>
    </location>
</feature>
<keyword evidence="2 6" id="KW-0805">Transcription regulation</keyword>
<keyword evidence="10" id="KW-1185">Reference proteome</keyword>
<gene>
    <name evidence="11" type="primary">LOC104704461</name>
</gene>
<dbReference type="Pfam" id="PF06507">
    <property type="entry name" value="ARF_AD"/>
    <property type="match status" value="1"/>
</dbReference>
<feature type="compositionally biased region" description="Polar residues" evidence="7">
    <location>
        <begin position="273"/>
        <end position="295"/>
    </location>
</feature>
<dbReference type="PANTHER" id="PTHR31384:SF96">
    <property type="entry name" value="AUXIN RESPONSE FACTOR 1"/>
    <property type="match status" value="1"/>
</dbReference>
<name>A0ABM0T0D6_CAMSA</name>
<evidence type="ECO:0000256" key="2">
    <source>
        <dbReference type="ARBA" id="ARBA00023015"/>
    </source>
</evidence>
<dbReference type="Pfam" id="PF02309">
    <property type="entry name" value="AUX_IAA"/>
    <property type="match status" value="2"/>
</dbReference>
<dbReference type="InterPro" id="IPR053793">
    <property type="entry name" value="PB1-like"/>
</dbReference>
<keyword evidence="8" id="KW-1133">Transmembrane helix</keyword>
<evidence type="ECO:0000313" key="11">
    <source>
        <dbReference type="RefSeq" id="XP_010418847.2"/>
    </source>
</evidence>
<evidence type="ECO:0000313" key="10">
    <source>
        <dbReference type="Proteomes" id="UP000694864"/>
    </source>
</evidence>
<evidence type="ECO:0000256" key="6">
    <source>
        <dbReference type="RuleBase" id="RU004549"/>
    </source>
</evidence>
<keyword evidence="8" id="KW-0472">Membrane</keyword>
<reference evidence="11" key="2">
    <citation type="submission" date="2025-08" db="UniProtKB">
        <authorList>
            <consortium name="RefSeq"/>
        </authorList>
    </citation>
    <scope>IDENTIFICATION</scope>
    <source>
        <tissue evidence="11">Leaf</tissue>
    </source>
</reference>
<dbReference type="GeneID" id="104704461"/>
<proteinExistence type="inferred from homology"/>
<sequence>MRQQMNIPSSVISSHSMHIGVLATAAHAITTGTIFSVFYKPRTSRSEFIVSVNRYLEAKTQKLSVGMRFKMRFEGEEAPEKRFSGTIVGVQENNSSVWHDSEWRSLKVQWDEPSSVFRPERVSPWELEPLVANNIPSSQPQPPQRNKRPRPPGLPTPIPCPSAQVTPDGVWKSPADTPSSVPLFSPPAKAAMFSHGGNKSFGVSLGSAFWPTHADSAAESFASAFNNESTEKKQTNGNVCRLFGFELVENVNVDECFSAASVSTGAVAVDQPVPSNEFDSGQQPEPLNINQSDIPSGSGDPEKSSLRSPQESQSRQIRSCTKVHMQGSAVGRAVDLTRSECYEDLFKKLEEMFDIKGELLESTRKWQVVYTDDEDDMMMVGDDPWNEFCGMVRKIFIYTPEEVKKLSPKNKLTVNARMQPKNDVDENGNIEGRSSSMAGSR</sequence>
<comment type="subcellular location">
    <subcellularLocation>
        <location evidence="1 6">Nucleus</location>
    </subcellularLocation>
</comment>
<keyword evidence="8" id="KW-0812">Transmembrane</keyword>
<feature type="region of interest" description="Disordered" evidence="7">
    <location>
        <begin position="271"/>
        <end position="319"/>
    </location>
</feature>
<feature type="region of interest" description="Disordered" evidence="7">
    <location>
        <begin position="414"/>
        <end position="441"/>
    </location>
</feature>
<evidence type="ECO:0000256" key="5">
    <source>
        <dbReference type="ARBA" id="ARBA00023294"/>
    </source>
</evidence>
<dbReference type="InterPro" id="IPR044835">
    <property type="entry name" value="ARF_plant"/>
</dbReference>
<feature type="compositionally biased region" description="Polar residues" evidence="7">
    <location>
        <begin position="432"/>
        <end position="441"/>
    </location>
</feature>
<dbReference type="Gene3D" id="2.30.30.1040">
    <property type="match status" value="1"/>
</dbReference>
<feature type="compositionally biased region" description="Pro residues" evidence="7">
    <location>
        <begin position="151"/>
        <end position="160"/>
    </location>
</feature>
<dbReference type="PROSITE" id="PS51745">
    <property type="entry name" value="PB1"/>
    <property type="match status" value="1"/>
</dbReference>
<evidence type="ECO:0000256" key="4">
    <source>
        <dbReference type="ARBA" id="ARBA00023242"/>
    </source>
</evidence>
<dbReference type="PANTHER" id="PTHR31384">
    <property type="entry name" value="AUXIN RESPONSE FACTOR 4-RELATED"/>
    <property type="match status" value="1"/>
</dbReference>
<accession>A0ABM0T0D6</accession>
<keyword evidence="4 6" id="KW-0539">Nucleus</keyword>
<comment type="similarity">
    <text evidence="6">Belongs to the Aux/IAA family.</text>
</comment>
<dbReference type="InterPro" id="IPR010525">
    <property type="entry name" value="ARF_dom"/>
</dbReference>
<dbReference type="SUPFAM" id="SSF54277">
    <property type="entry name" value="CAD &amp; PB1 domains"/>
    <property type="match status" value="1"/>
</dbReference>
<comment type="function">
    <text evidence="6">Aux/IAA proteins are short-lived transcriptional factors that function as repressors of early auxin response genes at low auxin concentrations.</text>
</comment>
<keyword evidence="3 6" id="KW-0804">Transcription</keyword>
<reference evidence="10" key="1">
    <citation type="journal article" date="2014" name="Nat. Commun.">
        <title>The emerging biofuel crop Camelina sativa retains a highly undifferentiated hexaploid genome structure.</title>
        <authorList>
            <person name="Kagale S."/>
            <person name="Koh C."/>
            <person name="Nixon J."/>
            <person name="Bollina V."/>
            <person name="Clarke W.E."/>
            <person name="Tuteja R."/>
            <person name="Spillane C."/>
            <person name="Robinson S.J."/>
            <person name="Links M.G."/>
            <person name="Clarke C."/>
            <person name="Higgins E.E."/>
            <person name="Huebert T."/>
            <person name="Sharpe A.G."/>
            <person name="Parkin I.A."/>
        </authorList>
    </citation>
    <scope>NUCLEOTIDE SEQUENCE [LARGE SCALE GENOMIC DNA]</scope>
    <source>
        <strain evidence="10">cv. DH55</strain>
    </source>
</reference>
<feature type="transmembrane region" description="Helical" evidence="8">
    <location>
        <begin position="21"/>
        <end position="39"/>
    </location>
</feature>
<evidence type="ECO:0000256" key="1">
    <source>
        <dbReference type="ARBA" id="ARBA00004123"/>
    </source>
</evidence>
<dbReference type="Gene3D" id="3.10.20.90">
    <property type="entry name" value="Phosphatidylinositol 3-kinase Catalytic Subunit, Chain A, domain 1"/>
    <property type="match status" value="1"/>
</dbReference>
<dbReference type="RefSeq" id="XP_010418847.2">
    <property type="nucleotide sequence ID" value="XM_010420545.2"/>
</dbReference>
<protein>
    <recommendedName>
        <fullName evidence="6">Auxin-responsive protein</fullName>
    </recommendedName>
</protein>
<evidence type="ECO:0000256" key="3">
    <source>
        <dbReference type="ARBA" id="ARBA00023163"/>
    </source>
</evidence>
<evidence type="ECO:0000256" key="7">
    <source>
        <dbReference type="SAM" id="MobiDB-lite"/>
    </source>
</evidence>
<comment type="subunit">
    <text evidence="6">Homodimers and heterodimers.</text>
</comment>
<dbReference type="Proteomes" id="UP000694864">
    <property type="component" value="Chromosome 7"/>
</dbReference>
<organism evidence="10 11">
    <name type="scientific">Camelina sativa</name>
    <name type="common">False flax</name>
    <name type="synonym">Myagrum sativum</name>
    <dbReference type="NCBI Taxonomy" id="90675"/>
    <lineage>
        <taxon>Eukaryota</taxon>
        <taxon>Viridiplantae</taxon>
        <taxon>Streptophyta</taxon>
        <taxon>Embryophyta</taxon>
        <taxon>Tracheophyta</taxon>
        <taxon>Spermatophyta</taxon>
        <taxon>Magnoliopsida</taxon>
        <taxon>eudicotyledons</taxon>
        <taxon>Gunneridae</taxon>
        <taxon>Pentapetalae</taxon>
        <taxon>rosids</taxon>
        <taxon>malvids</taxon>
        <taxon>Brassicales</taxon>
        <taxon>Brassicaceae</taxon>
        <taxon>Camelineae</taxon>
        <taxon>Camelina</taxon>
    </lineage>
</organism>